<dbReference type="GO" id="GO:0005525">
    <property type="term" value="F:GTP binding"/>
    <property type="evidence" value="ECO:0007669"/>
    <property type="project" value="InterPro"/>
</dbReference>
<feature type="compositionally biased region" description="Acidic residues" evidence="1">
    <location>
        <begin position="669"/>
        <end position="679"/>
    </location>
</feature>
<reference evidence="2" key="1">
    <citation type="submission" date="2021-01" db="EMBL/GenBank/DDBJ databases">
        <title>Phytophthora aleatoria, a newly-described species from Pinus radiata is distinct from Phytophthora cactorum isolates based on comparative genomics.</title>
        <authorList>
            <person name="Mcdougal R."/>
            <person name="Panda P."/>
            <person name="Williams N."/>
            <person name="Studholme D.J."/>
        </authorList>
    </citation>
    <scope>NUCLEOTIDE SEQUENCE</scope>
    <source>
        <strain evidence="2">NZFS 4037</strain>
    </source>
</reference>
<feature type="region of interest" description="Disordered" evidence="1">
    <location>
        <begin position="581"/>
        <end position="709"/>
    </location>
</feature>
<feature type="region of interest" description="Disordered" evidence="1">
    <location>
        <begin position="170"/>
        <end position="196"/>
    </location>
</feature>
<dbReference type="GO" id="GO:0005829">
    <property type="term" value="C:cytosol"/>
    <property type="evidence" value="ECO:0007669"/>
    <property type="project" value="TreeGrafter"/>
</dbReference>
<feature type="compositionally biased region" description="Low complexity" evidence="1">
    <location>
        <begin position="35"/>
        <end position="75"/>
    </location>
</feature>
<feature type="compositionally biased region" description="Acidic residues" evidence="1">
    <location>
        <begin position="1121"/>
        <end position="1138"/>
    </location>
</feature>
<dbReference type="GO" id="GO:0005634">
    <property type="term" value="C:nucleus"/>
    <property type="evidence" value="ECO:0007669"/>
    <property type="project" value="TreeGrafter"/>
</dbReference>
<feature type="region of interest" description="Disordered" evidence="1">
    <location>
        <begin position="1"/>
        <end position="87"/>
    </location>
</feature>
<feature type="region of interest" description="Disordered" evidence="1">
    <location>
        <begin position="721"/>
        <end position="827"/>
    </location>
</feature>
<protein>
    <recommendedName>
        <fullName evidence="4">GTP-binding protein Parf</fullName>
    </recommendedName>
</protein>
<comment type="caution">
    <text evidence="2">The sequence shown here is derived from an EMBL/GenBank/DDBJ whole genome shotgun (WGS) entry which is preliminary data.</text>
</comment>
<feature type="compositionally biased region" description="Basic and acidic residues" evidence="1">
    <location>
        <begin position="983"/>
        <end position="993"/>
    </location>
</feature>
<feature type="compositionally biased region" description="Basic and acidic residues" evidence="1">
    <location>
        <begin position="764"/>
        <end position="776"/>
    </location>
</feature>
<dbReference type="PANTHER" id="PTHR14932">
    <property type="entry name" value="RAS GTPASE-RELATED"/>
    <property type="match status" value="1"/>
</dbReference>
<feature type="compositionally biased region" description="Low complexity" evidence="1">
    <location>
        <begin position="439"/>
        <end position="453"/>
    </location>
</feature>
<keyword evidence="3" id="KW-1185">Reference proteome</keyword>
<organism evidence="2 3">
    <name type="scientific">Phytophthora aleatoria</name>
    <dbReference type="NCBI Taxonomy" id="2496075"/>
    <lineage>
        <taxon>Eukaryota</taxon>
        <taxon>Sar</taxon>
        <taxon>Stramenopiles</taxon>
        <taxon>Oomycota</taxon>
        <taxon>Peronosporomycetes</taxon>
        <taxon>Peronosporales</taxon>
        <taxon>Peronosporaceae</taxon>
        <taxon>Phytophthora</taxon>
    </lineage>
</organism>
<dbReference type="Proteomes" id="UP000709295">
    <property type="component" value="Unassembled WGS sequence"/>
</dbReference>
<evidence type="ECO:0000313" key="2">
    <source>
        <dbReference type="EMBL" id="KAG6949630.1"/>
    </source>
</evidence>
<feature type="compositionally biased region" description="Basic residues" evidence="1">
    <location>
        <begin position="934"/>
        <end position="943"/>
    </location>
</feature>
<feature type="compositionally biased region" description="Polar residues" evidence="1">
    <location>
        <begin position="454"/>
        <end position="464"/>
    </location>
</feature>
<feature type="region of interest" description="Disordered" evidence="1">
    <location>
        <begin position="377"/>
        <end position="539"/>
    </location>
</feature>
<feature type="compositionally biased region" description="Basic and acidic residues" evidence="1">
    <location>
        <begin position="680"/>
        <end position="698"/>
    </location>
</feature>
<feature type="compositionally biased region" description="Polar residues" evidence="1">
    <location>
        <begin position="514"/>
        <end position="530"/>
    </location>
</feature>
<feature type="compositionally biased region" description="Basic and acidic residues" evidence="1">
    <location>
        <begin position="815"/>
        <end position="827"/>
    </location>
</feature>
<accession>A0A8J5I7L8</accession>
<feature type="compositionally biased region" description="Polar residues" evidence="1">
    <location>
        <begin position="794"/>
        <end position="814"/>
    </location>
</feature>
<feature type="compositionally biased region" description="Polar residues" evidence="1">
    <location>
        <begin position="777"/>
        <end position="786"/>
    </location>
</feature>
<feature type="compositionally biased region" description="Acidic residues" evidence="1">
    <location>
        <begin position="915"/>
        <end position="925"/>
    </location>
</feature>
<proteinExistence type="predicted"/>
<feature type="compositionally biased region" description="Basic residues" evidence="1">
    <location>
        <begin position="1011"/>
        <end position="1027"/>
    </location>
</feature>
<gene>
    <name evidence="2" type="ORF">JG688_00014548</name>
</gene>
<dbReference type="InterPro" id="IPR040385">
    <property type="entry name" value="RABL6"/>
</dbReference>
<sequence length="1375" mass="151284">MGNEVSRPADLSPQSSGAVPPRSPYTPTGRSSRRAQSFSTRSPSPSPAASNAPPPQRRTSSSSSLGSTPSSTPRSTPKKERTIQRMDKAIRRRVRGGITYNMKLLVRGAKGTGKTSLFQRLKGEPIPDTHQSTPQLQSATIKWSFRQHLEENVKCEVWDVVDKGFVPVETDEGAEEGSTRTQNASAEHGGLQSGGGLSAEASAAAAAAAAAMQNGTHSVAIVDASTVDVYHEAHGVIFLLDVTKWDTLEYVKQQLDNVPVHIPTLVLGNYRDQGAQRKIFKEDIQELLYGSSDRPQPQQWRRPMELLYFECSLLNCYGLKSLHQYFGIPFLQLKLATIRQQMRIVEGEFTHLKHDVQATISEQRYADYVEHIKATGSDIRTGRRGSGNENTPPAASRSNLIRFSPKESDQSKSTTQRDGADDDVSVVGKENSAGTPPKASTEVAAVVTEASEAPQQRQEVAQSQDMEDLPARTNSVVIQAAPRLKFEHKESVASLPDDIPEDEASKDEDGPALSQEQSSKAPVTSNASSTRPRKASVEEVVYLEDFQVPKVRVSDLDHFYSESESDEDVGEDDEVVVVAPVDRSMGGVSHKQRFIDSDSSDSDEVESAGKSLSISTKHEISKSPVASTRASSEDETEDADVIDSVTTHTAINKELDASILPVKEGTPAIEDDANSEPEDVDRVPTTDRDSNLIEKESEGASADGDLDGLDVAASSNELNAFLADDDNDGGDDDNALAAPQENVVKAEEPVVSKALLPDVLTSDGGHDEDAPDRNESIDISLSSLQASIPMPETSAHSFASALSGSMDSTNSATRGQEEVSGHYHKRNHDEAGDLLSLSSLQASLPLPALRLSDLQTSPSKALASKAIVPDFATVVPSNDLEDFLNESDSDSENAPPTYAEPQSSRQGSRRAMVESSEDDDEEDLDRFESYSISKKNRSERRRQQKEDLRQLNAALDLDNDPFAPSTSAVAVSDSSFGSSDVMEAIRKAQEEAMRMLPTDHAPADDADSASSKKKHRHKHEKEHKHKKRDGEDSSKDKSKKSSRNMHMLFQSEAAYRRRRSWMPRDGDEAAATTTVLAGRPSNSVRMNGPRRRGTSRSCKTSRRDAKATKHRAQRLLKSEPEVEQDSDEEADNQDEVEQEASVALQDEVLVMQMEIETLQRQRLLFDSAVVNARTNAVTHAIDLTKGFYVHFSNGYDPVSYPEQSRQAETFLRGIMRKDAICTEFQGVDLFLNQYKMATQGHGSMRVFVHDIIVINEDLSSKDSSIQILAKATARFRVSRTTLEKFFPRIIDDEELAQQLIGKEYAIQYDKVFHFKHGRIFQHESQVDFCNSMLEMAQNPFVAMKLLEASLMTKHGHLKLDSNIEEDMNQLENTAL</sequence>
<feature type="compositionally biased region" description="Polar residues" evidence="1">
    <location>
        <begin position="964"/>
        <end position="978"/>
    </location>
</feature>
<feature type="compositionally biased region" description="Basic and acidic residues" evidence="1">
    <location>
        <begin position="77"/>
        <end position="87"/>
    </location>
</feature>
<feature type="compositionally biased region" description="Low complexity" evidence="1">
    <location>
        <begin position="699"/>
        <end position="709"/>
    </location>
</feature>
<feature type="region of interest" description="Disordered" evidence="1">
    <location>
        <begin position="879"/>
        <end position="1139"/>
    </location>
</feature>
<dbReference type="PANTHER" id="PTHR14932:SF1">
    <property type="entry name" value="RAB-LIKE PROTEIN 6"/>
    <property type="match status" value="1"/>
</dbReference>
<dbReference type="EMBL" id="JAENGY010001400">
    <property type="protein sequence ID" value="KAG6949630.1"/>
    <property type="molecule type" value="Genomic_DNA"/>
</dbReference>
<feature type="compositionally biased region" description="Acidic residues" evidence="1">
    <location>
        <begin position="879"/>
        <end position="891"/>
    </location>
</feature>
<feature type="compositionally biased region" description="Polar residues" evidence="1">
    <location>
        <begin position="387"/>
        <end position="401"/>
    </location>
</feature>
<evidence type="ECO:0000313" key="3">
    <source>
        <dbReference type="Proteomes" id="UP000709295"/>
    </source>
</evidence>
<feature type="compositionally biased region" description="Acidic residues" evidence="1">
    <location>
        <begin position="723"/>
        <end position="734"/>
    </location>
</feature>
<evidence type="ECO:0000256" key="1">
    <source>
        <dbReference type="SAM" id="MobiDB-lite"/>
    </source>
</evidence>
<evidence type="ECO:0008006" key="4">
    <source>
        <dbReference type="Google" id="ProtNLM"/>
    </source>
</evidence>
<name>A0A8J5I7L8_9STRA</name>
<feature type="compositionally biased region" description="Polar residues" evidence="1">
    <location>
        <begin position="1071"/>
        <end position="1085"/>
    </location>
</feature>